<evidence type="ECO:0000256" key="11">
    <source>
        <dbReference type="ARBA" id="ARBA00022840"/>
    </source>
</evidence>
<evidence type="ECO:0000313" key="17">
    <source>
        <dbReference type="EMBL" id="CAB4566897.1"/>
    </source>
</evidence>
<dbReference type="InterPro" id="IPR024909">
    <property type="entry name" value="Cys-tRNA/MSH_ligase"/>
</dbReference>
<keyword evidence="11" id="KW-0067">ATP-binding</keyword>
<evidence type="ECO:0000256" key="4">
    <source>
        <dbReference type="ARBA" id="ARBA00012832"/>
    </source>
</evidence>
<comment type="similarity">
    <text evidence="3">Belongs to the class-I aminoacyl-tRNA synthetase family.</text>
</comment>
<comment type="subcellular location">
    <subcellularLocation>
        <location evidence="2">Cytoplasm</location>
    </subcellularLocation>
</comment>
<dbReference type="InterPro" id="IPR032678">
    <property type="entry name" value="tRNA-synt_1_cat_dom"/>
</dbReference>
<comment type="catalytic activity">
    <reaction evidence="15">
        <text>tRNA(Cys) + L-cysteine + ATP = L-cysteinyl-tRNA(Cys) + AMP + diphosphate</text>
        <dbReference type="Rhea" id="RHEA:17773"/>
        <dbReference type="Rhea" id="RHEA-COMP:9661"/>
        <dbReference type="Rhea" id="RHEA-COMP:9679"/>
        <dbReference type="ChEBI" id="CHEBI:30616"/>
        <dbReference type="ChEBI" id="CHEBI:33019"/>
        <dbReference type="ChEBI" id="CHEBI:35235"/>
        <dbReference type="ChEBI" id="CHEBI:78442"/>
        <dbReference type="ChEBI" id="CHEBI:78517"/>
        <dbReference type="ChEBI" id="CHEBI:456215"/>
        <dbReference type="EC" id="6.1.1.16"/>
    </reaction>
</comment>
<feature type="domain" description="Cysteinyl-tRNA synthetase class Ia DALR" evidence="16">
    <location>
        <begin position="335"/>
        <end position="397"/>
    </location>
</feature>
<keyword evidence="10" id="KW-0862">Zinc</keyword>
<comment type="cofactor">
    <cofactor evidence="1">
        <name>Zn(2+)</name>
        <dbReference type="ChEBI" id="CHEBI:29105"/>
    </cofactor>
</comment>
<dbReference type="PANTHER" id="PTHR10890">
    <property type="entry name" value="CYSTEINYL-TRNA SYNTHETASE"/>
    <property type="match status" value="1"/>
</dbReference>
<dbReference type="InterPro" id="IPR009080">
    <property type="entry name" value="tRNAsynth_Ia_anticodon-bd"/>
</dbReference>
<keyword evidence="13" id="KW-0030">Aminoacyl-tRNA synthetase</keyword>
<keyword evidence="9" id="KW-0547">Nucleotide-binding</keyword>
<dbReference type="PRINTS" id="PR00983">
    <property type="entry name" value="TRNASYNTHCYS"/>
</dbReference>
<name>A0A6J6DSI3_9ZZZZ</name>
<evidence type="ECO:0000256" key="13">
    <source>
        <dbReference type="ARBA" id="ARBA00023146"/>
    </source>
</evidence>
<dbReference type="Gene3D" id="1.20.120.1910">
    <property type="entry name" value="Cysteine-tRNA ligase, C-terminal anti-codon recognition domain"/>
    <property type="match status" value="1"/>
</dbReference>
<keyword evidence="7" id="KW-0436">Ligase</keyword>
<evidence type="ECO:0000259" key="16">
    <source>
        <dbReference type="SMART" id="SM00840"/>
    </source>
</evidence>
<evidence type="ECO:0000256" key="7">
    <source>
        <dbReference type="ARBA" id="ARBA00022598"/>
    </source>
</evidence>
<dbReference type="HAMAP" id="MF_00041">
    <property type="entry name" value="Cys_tRNA_synth"/>
    <property type="match status" value="1"/>
</dbReference>
<proteinExistence type="inferred from homology"/>
<dbReference type="SUPFAM" id="SSF52374">
    <property type="entry name" value="Nucleotidylyl transferase"/>
    <property type="match status" value="1"/>
</dbReference>
<dbReference type="InterPro" id="IPR015273">
    <property type="entry name" value="Cys-tRNA-synt_Ia_DALR"/>
</dbReference>
<sequence>MQLYNTLTRDVSEFIPIEASKVSMYVCGATVQGNPHIGHMRAAVVFDLLRRWFSHNGFEVRFVRNVTDIDDKILHTAVHENRPWFEVAAHYEREFTNAYNALGILPPSVEPRATGHITQMVELIQDLIDRDMAYEIDGDVYFAVDKYAAYGELSNQKLDQLMVSEDSAERNKHFKHDFALWKKVEDQPTWPTPWGEGRPGWHIECSAMARFYLGKKFDIHGGGLDLAFPHHENEIAQSKAAGDNFAQRWLHSAWVTQSGEKMSKSLGNSLQVQEVLKLVSGMELRYYLLSAHYRSMLEYSPAALTEAATGFNRITSFVSRGQELIEVSDGSLPKDFITAMDDDLNLPIALGVLYETVRRGNTALAENDLDSLRLALTEVIEMLNVLGLSQGAIATENTHQIIDGLVQALLTEREAARARKDFATADALRDKLIAAGLTIEDTATGVRWSITR</sequence>
<evidence type="ECO:0000256" key="15">
    <source>
        <dbReference type="ARBA" id="ARBA00047398"/>
    </source>
</evidence>
<evidence type="ECO:0000256" key="9">
    <source>
        <dbReference type="ARBA" id="ARBA00022741"/>
    </source>
</evidence>
<accession>A0A6J6DSI3</accession>
<evidence type="ECO:0000256" key="8">
    <source>
        <dbReference type="ARBA" id="ARBA00022723"/>
    </source>
</evidence>
<dbReference type="AlphaFoldDB" id="A0A6J6DSI3"/>
<dbReference type="InterPro" id="IPR015803">
    <property type="entry name" value="Cys-tRNA-ligase"/>
</dbReference>
<evidence type="ECO:0000256" key="10">
    <source>
        <dbReference type="ARBA" id="ARBA00022833"/>
    </source>
</evidence>
<dbReference type="GO" id="GO:0005524">
    <property type="term" value="F:ATP binding"/>
    <property type="evidence" value="ECO:0007669"/>
    <property type="project" value="UniProtKB-KW"/>
</dbReference>
<dbReference type="SUPFAM" id="SSF47323">
    <property type="entry name" value="Anticodon-binding domain of a subclass of class I aminoacyl-tRNA synthetases"/>
    <property type="match status" value="1"/>
</dbReference>
<keyword evidence="6" id="KW-0963">Cytoplasm</keyword>
<dbReference type="EC" id="6.1.1.16" evidence="4"/>
<dbReference type="FunFam" id="3.40.50.620:FF:000068">
    <property type="entry name" value="Cysteine--tRNA ligase"/>
    <property type="match status" value="1"/>
</dbReference>
<keyword evidence="12" id="KW-0648">Protein biosynthesis</keyword>
<dbReference type="SMART" id="SM00840">
    <property type="entry name" value="DALR_2"/>
    <property type="match status" value="1"/>
</dbReference>
<organism evidence="17">
    <name type="scientific">freshwater metagenome</name>
    <dbReference type="NCBI Taxonomy" id="449393"/>
    <lineage>
        <taxon>unclassified sequences</taxon>
        <taxon>metagenomes</taxon>
        <taxon>ecological metagenomes</taxon>
    </lineage>
</organism>
<evidence type="ECO:0000256" key="3">
    <source>
        <dbReference type="ARBA" id="ARBA00005594"/>
    </source>
</evidence>
<dbReference type="GO" id="GO:0006423">
    <property type="term" value="P:cysteinyl-tRNA aminoacylation"/>
    <property type="evidence" value="ECO:0007669"/>
    <property type="project" value="InterPro"/>
</dbReference>
<dbReference type="GO" id="GO:0004817">
    <property type="term" value="F:cysteine-tRNA ligase activity"/>
    <property type="evidence" value="ECO:0007669"/>
    <property type="project" value="UniProtKB-EC"/>
</dbReference>
<evidence type="ECO:0000256" key="14">
    <source>
        <dbReference type="ARBA" id="ARBA00031499"/>
    </source>
</evidence>
<dbReference type="GO" id="GO:0005829">
    <property type="term" value="C:cytosol"/>
    <property type="evidence" value="ECO:0007669"/>
    <property type="project" value="TreeGrafter"/>
</dbReference>
<dbReference type="InterPro" id="IPR014729">
    <property type="entry name" value="Rossmann-like_a/b/a_fold"/>
</dbReference>
<dbReference type="Pfam" id="PF01406">
    <property type="entry name" value="tRNA-synt_1e"/>
    <property type="match status" value="1"/>
</dbReference>
<dbReference type="EMBL" id="CAEZTT010000002">
    <property type="protein sequence ID" value="CAB4566897.1"/>
    <property type="molecule type" value="Genomic_DNA"/>
</dbReference>
<dbReference type="CDD" id="cd00672">
    <property type="entry name" value="CysRS_core"/>
    <property type="match status" value="1"/>
</dbReference>
<protein>
    <recommendedName>
        <fullName evidence="5">Cysteine--tRNA ligase</fullName>
        <ecNumber evidence="4">6.1.1.16</ecNumber>
    </recommendedName>
    <alternativeName>
        <fullName evidence="14">Cysteinyl-tRNA synthetase</fullName>
    </alternativeName>
</protein>
<dbReference type="GO" id="GO:0046872">
    <property type="term" value="F:metal ion binding"/>
    <property type="evidence" value="ECO:0007669"/>
    <property type="project" value="UniProtKB-KW"/>
</dbReference>
<dbReference type="Gene3D" id="3.40.50.620">
    <property type="entry name" value="HUPs"/>
    <property type="match status" value="1"/>
</dbReference>
<dbReference type="NCBIfam" id="TIGR00435">
    <property type="entry name" value="cysS"/>
    <property type="match status" value="1"/>
</dbReference>
<evidence type="ECO:0000256" key="2">
    <source>
        <dbReference type="ARBA" id="ARBA00004496"/>
    </source>
</evidence>
<evidence type="ECO:0000256" key="12">
    <source>
        <dbReference type="ARBA" id="ARBA00022917"/>
    </source>
</evidence>
<dbReference type="PANTHER" id="PTHR10890:SF30">
    <property type="entry name" value="CYSTEINE--TRNA LIGASE"/>
    <property type="match status" value="1"/>
</dbReference>
<keyword evidence="8" id="KW-0479">Metal-binding</keyword>
<reference evidence="17" key="1">
    <citation type="submission" date="2020-05" db="EMBL/GenBank/DDBJ databases">
        <authorList>
            <person name="Chiriac C."/>
            <person name="Salcher M."/>
            <person name="Ghai R."/>
            <person name="Kavagutti S V."/>
        </authorList>
    </citation>
    <scope>NUCLEOTIDE SEQUENCE</scope>
</reference>
<evidence type="ECO:0000256" key="5">
    <source>
        <dbReference type="ARBA" id="ARBA00014738"/>
    </source>
</evidence>
<evidence type="ECO:0000256" key="6">
    <source>
        <dbReference type="ARBA" id="ARBA00022490"/>
    </source>
</evidence>
<dbReference type="Pfam" id="PF23493">
    <property type="entry name" value="CysS_C"/>
    <property type="match status" value="1"/>
</dbReference>
<gene>
    <name evidence="17" type="ORF">UFOPK1726_00043</name>
</gene>
<dbReference type="Pfam" id="PF09190">
    <property type="entry name" value="DALR_2"/>
    <property type="match status" value="1"/>
</dbReference>
<dbReference type="InterPro" id="IPR056411">
    <property type="entry name" value="CysS_C"/>
</dbReference>
<evidence type="ECO:0000256" key="1">
    <source>
        <dbReference type="ARBA" id="ARBA00001947"/>
    </source>
</evidence>